<evidence type="ECO:0000313" key="2">
    <source>
        <dbReference type="Proteomes" id="UP000050783"/>
    </source>
</evidence>
<accession>A0A0N7LPT4</accession>
<gene>
    <name evidence="1" type="ORF">RUA4292_00272</name>
</gene>
<dbReference type="Proteomes" id="UP000050783">
    <property type="component" value="Unassembled WGS sequence"/>
</dbReference>
<protein>
    <submittedName>
        <fullName evidence="1">Uncharacterized protein</fullName>
    </submittedName>
</protein>
<dbReference type="EMBL" id="CYPU01000007">
    <property type="protein sequence ID" value="CUH46108.1"/>
    <property type="molecule type" value="Genomic_DNA"/>
</dbReference>
<organism evidence="1 2">
    <name type="scientific">Ruegeria atlantica</name>
    <dbReference type="NCBI Taxonomy" id="81569"/>
    <lineage>
        <taxon>Bacteria</taxon>
        <taxon>Pseudomonadati</taxon>
        <taxon>Pseudomonadota</taxon>
        <taxon>Alphaproteobacteria</taxon>
        <taxon>Rhodobacterales</taxon>
        <taxon>Roseobacteraceae</taxon>
        <taxon>Ruegeria</taxon>
    </lineage>
</organism>
<proteinExistence type="predicted"/>
<reference evidence="1 2" key="1">
    <citation type="submission" date="2015-09" db="EMBL/GenBank/DDBJ databases">
        <authorList>
            <consortium name="Swine Surveillance"/>
        </authorList>
    </citation>
    <scope>NUCLEOTIDE SEQUENCE [LARGE SCALE GENOMIC DNA]</scope>
    <source>
        <strain evidence="1 2">CECT 4292</strain>
    </source>
</reference>
<evidence type="ECO:0000313" key="1">
    <source>
        <dbReference type="EMBL" id="CUH46108.1"/>
    </source>
</evidence>
<dbReference type="AlphaFoldDB" id="A0A0N7LPT4"/>
<sequence>MCVLTLGTGSLVPWAFGQRWRAKRRATLTELLETRFHGISGACSLVAARTALRKRNLTFMFVPAHGVGHCPFPFESQCGLPIRHR</sequence>
<name>A0A0N7LPT4_9RHOB</name>